<protein>
    <recommendedName>
        <fullName evidence="3">Reverse transcriptase domain-containing protein</fullName>
    </recommendedName>
</protein>
<gene>
    <name evidence="1" type="ORF">LIER_23212</name>
</gene>
<proteinExistence type="predicted"/>
<dbReference type="PANTHER" id="PTHR48475:SF2">
    <property type="entry name" value="RIBONUCLEASE H"/>
    <property type="match status" value="1"/>
</dbReference>
<comment type="caution">
    <text evidence="1">The sequence shown here is derived from an EMBL/GenBank/DDBJ whole genome shotgun (WGS) entry which is preliminary data.</text>
</comment>
<evidence type="ECO:0000313" key="2">
    <source>
        <dbReference type="Proteomes" id="UP001454036"/>
    </source>
</evidence>
<dbReference type="EMBL" id="BAABME010006495">
    <property type="protein sequence ID" value="GAA0168508.1"/>
    <property type="molecule type" value="Genomic_DNA"/>
</dbReference>
<dbReference type="PANTHER" id="PTHR48475">
    <property type="entry name" value="RIBONUCLEASE H"/>
    <property type="match status" value="1"/>
</dbReference>
<accession>A0AAV3QZP3</accession>
<keyword evidence="2" id="KW-1185">Reference proteome</keyword>
<evidence type="ECO:0008006" key="3">
    <source>
        <dbReference type="Google" id="ProtNLM"/>
    </source>
</evidence>
<dbReference type="Proteomes" id="UP001454036">
    <property type="component" value="Unassembled WGS sequence"/>
</dbReference>
<name>A0AAV3QZP3_LITER</name>
<organism evidence="1 2">
    <name type="scientific">Lithospermum erythrorhizon</name>
    <name type="common">Purple gromwell</name>
    <name type="synonym">Lithospermum officinale var. erythrorhizon</name>
    <dbReference type="NCBI Taxonomy" id="34254"/>
    <lineage>
        <taxon>Eukaryota</taxon>
        <taxon>Viridiplantae</taxon>
        <taxon>Streptophyta</taxon>
        <taxon>Embryophyta</taxon>
        <taxon>Tracheophyta</taxon>
        <taxon>Spermatophyta</taxon>
        <taxon>Magnoliopsida</taxon>
        <taxon>eudicotyledons</taxon>
        <taxon>Gunneridae</taxon>
        <taxon>Pentapetalae</taxon>
        <taxon>asterids</taxon>
        <taxon>lamiids</taxon>
        <taxon>Boraginales</taxon>
        <taxon>Boraginaceae</taxon>
        <taxon>Boraginoideae</taxon>
        <taxon>Lithospermeae</taxon>
        <taxon>Lithospermum</taxon>
    </lineage>
</organism>
<evidence type="ECO:0000313" key="1">
    <source>
        <dbReference type="EMBL" id="GAA0168508.1"/>
    </source>
</evidence>
<dbReference type="AlphaFoldDB" id="A0AAV3QZP3"/>
<sequence length="148" mass="17142">MECTARNLPEDTEYVPTSPERPMWILYVDVPVTQKGQGQGARILIQGPEKSCFEYALRFQFQATNNEAEYEAMMTRLATTSYKDIPRGFHTKHWEKPIHEEARIFSIGGEEGEDWCSPIVRFLTIGEFPEDKIGAQKLQNRSHKFQML</sequence>
<reference evidence="1 2" key="1">
    <citation type="submission" date="2024-01" db="EMBL/GenBank/DDBJ databases">
        <title>The complete chloroplast genome sequence of Lithospermum erythrorhizon: insights into the phylogenetic relationship among Boraginaceae species and the maternal lineages of purple gromwells.</title>
        <authorList>
            <person name="Okada T."/>
            <person name="Watanabe K."/>
        </authorList>
    </citation>
    <scope>NUCLEOTIDE SEQUENCE [LARGE SCALE GENOMIC DNA]</scope>
</reference>